<keyword evidence="1 3" id="KW-0238">DNA-binding</keyword>
<dbReference type="STRING" id="159449.B4N89_28035"/>
<dbReference type="EMBL" id="MWQN01000001">
    <property type="protein sequence ID" value="OPC84268.1"/>
    <property type="molecule type" value="Genomic_DNA"/>
</dbReference>
<dbReference type="CDD" id="cd01189">
    <property type="entry name" value="INT_ICEBs1_C_like"/>
    <property type="match status" value="1"/>
</dbReference>
<gene>
    <name evidence="6" type="ORF">B4N89_28035</name>
</gene>
<keyword evidence="2" id="KW-0233">DNA recombination</keyword>
<evidence type="ECO:0000313" key="7">
    <source>
        <dbReference type="Proteomes" id="UP000190037"/>
    </source>
</evidence>
<dbReference type="Pfam" id="PF00589">
    <property type="entry name" value="Phage_integrase"/>
    <property type="match status" value="1"/>
</dbReference>
<dbReference type="Proteomes" id="UP000190037">
    <property type="component" value="Unassembled WGS sequence"/>
</dbReference>
<dbReference type="RefSeq" id="WP_078978562.1">
    <property type="nucleotide sequence ID" value="NZ_MWQN01000001.1"/>
</dbReference>
<sequence>MAAADPTIKKIKLKNGKVRYRFVIDIGKKKEDGKRNQLTVTRDTLTEAKNERARIIHEQARGTFVAPNKMTVDELLDAWLESATRGLEEGTRSNYTSAVLPVRTRLGHKQIQQLTESDVEKFVDWMISSGRRRGGKPGTGLSVRAVELTLGRLRSALTFARRRFWVVSNVAQYVVITREARQQAAALTRDDPPWDETEVRTFIGAIEHRRLYGAMMLTLIAERPAEVCGVRWEHVDLAAGTVKVARTRTIVYDRALARGERNKVVEKEPKSRAGSRTLPLPSPVVQGLKTFRAIQAREKLAAGEAYNASGYVLVDELGNPMKTDMLRRRAYRFMELAGVRRVRLYLARHAILSWMANNGVPDTVVSAWAGHTDLGFTKRTYVHPDPQSLKAGSDKLTELLSLERPETGM</sequence>
<dbReference type="PANTHER" id="PTHR30349:SF91">
    <property type="entry name" value="INTA PROTEIN"/>
    <property type="match status" value="1"/>
</dbReference>
<organism evidence="6 7">
    <name type="scientific">Embleya scabrispora</name>
    <dbReference type="NCBI Taxonomy" id="159449"/>
    <lineage>
        <taxon>Bacteria</taxon>
        <taxon>Bacillati</taxon>
        <taxon>Actinomycetota</taxon>
        <taxon>Actinomycetes</taxon>
        <taxon>Kitasatosporales</taxon>
        <taxon>Streptomycetaceae</taxon>
        <taxon>Embleya</taxon>
    </lineage>
</organism>
<evidence type="ECO:0000256" key="2">
    <source>
        <dbReference type="ARBA" id="ARBA00023172"/>
    </source>
</evidence>
<protein>
    <submittedName>
        <fullName evidence="6">Site-specific integrase</fullName>
    </submittedName>
</protein>
<evidence type="ECO:0000256" key="1">
    <source>
        <dbReference type="ARBA" id="ARBA00023125"/>
    </source>
</evidence>
<dbReference type="InterPro" id="IPR002104">
    <property type="entry name" value="Integrase_catalytic"/>
</dbReference>
<dbReference type="Gene3D" id="1.10.443.10">
    <property type="entry name" value="Intergrase catalytic core"/>
    <property type="match status" value="1"/>
</dbReference>
<accession>A0A1T3P5A5</accession>
<proteinExistence type="predicted"/>
<dbReference type="InterPro" id="IPR010998">
    <property type="entry name" value="Integrase_recombinase_N"/>
</dbReference>
<evidence type="ECO:0000259" key="5">
    <source>
        <dbReference type="PROSITE" id="PS51900"/>
    </source>
</evidence>
<dbReference type="GO" id="GO:0006310">
    <property type="term" value="P:DNA recombination"/>
    <property type="evidence" value="ECO:0007669"/>
    <property type="project" value="UniProtKB-KW"/>
</dbReference>
<name>A0A1T3P5A5_9ACTN</name>
<dbReference type="PROSITE" id="PS51900">
    <property type="entry name" value="CB"/>
    <property type="match status" value="1"/>
</dbReference>
<keyword evidence="7" id="KW-1185">Reference proteome</keyword>
<feature type="domain" description="Core-binding (CB)" evidence="5">
    <location>
        <begin position="70"/>
        <end position="161"/>
    </location>
</feature>
<dbReference type="InterPro" id="IPR044068">
    <property type="entry name" value="CB"/>
</dbReference>
<reference evidence="6 7" key="1">
    <citation type="submission" date="2017-03" db="EMBL/GenBank/DDBJ databases">
        <title>Draft genome sequence of Streptomyces scabrisporus NF3, endophyte isolated from Amphipterygium adstringens.</title>
        <authorList>
            <person name="Vazquez M."/>
            <person name="Ceapa C.D."/>
            <person name="Rodriguez Luna D."/>
            <person name="Sanchez Esquivel S."/>
        </authorList>
    </citation>
    <scope>NUCLEOTIDE SEQUENCE [LARGE SCALE GENOMIC DNA]</scope>
    <source>
        <strain evidence="6 7">NF3</strain>
    </source>
</reference>
<dbReference type="AlphaFoldDB" id="A0A1T3P5A5"/>
<evidence type="ECO:0000256" key="3">
    <source>
        <dbReference type="PROSITE-ProRule" id="PRU01248"/>
    </source>
</evidence>
<dbReference type="InterPro" id="IPR013762">
    <property type="entry name" value="Integrase-like_cat_sf"/>
</dbReference>
<evidence type="ECO:0000259" key="4">
    <source>
        <dbReference type="PROSITE" id="PS51898"/>
    </source>
</evidence>
<dbReference type="GO" id="GO:0003677">
    <property type="term" value="F:DNA binding"/>
    <property type="evidence" value="ECO:0007669"/>
    <property type="project" value="UniProtKB-UniRule"/>
</dbReference>
<comment type="caution">
    <text evidence="6">The sequence shown here is derived from an EMBL/GenBank/DDBJ whole genome shotgun (WGS) entry which is preliminary data.</text>
</comment>
<dbReference type="PANTHER" id="PTHR30349">
    <property type="entry name" value="PHAGE INTEGRASE-RELATED"/>
    <property type="match status" value="1"/>
</dbReference>
<evidence type="ECO:0000313" key="6">
    <source>
        <dbReference type="EMBL" id="OPC84268.1"/>
    </source>
</evidence>
<dbReference type="SUPFAM" id="SSF56349">
    <property type="entry name" value="DNA breaking-rejoining enzymes"/>
    <property type="match status" value="1"/>
</dbReference>
<dbReference type="InterPro" id="IPR050090">
    <property type="entry name" value="Tyrosine_recombinase_XerCD"/>
</dbReference>
<feature type="domain" description="Tyr recombinase" evidence="4">
    <location>
        <begin position="189"/>
        <end position="394"/>
    </location>
</feature>
<dbReference type="OrthoDB" id="4326943at2"/>
<dbReference type="InterPro" id="IPR011010">
    <property type="entry name" value="DNA_brk_join_enz"/>
</dbReference>
<dbReference type="Gene3D" id="1.10.150.130">
    <property type="match status" value="1"/>
</dbReference>
<dbReference type="GO" id="GO:0015074">
    <property type="term" value="P:DNA integration"/>
    <property type="evidence" value="ECO:0007669"/>
    <property type="project" value="InterPro"/>
</dbReference>
<dbReference type="PROSITE" id="PS51898">
    <property type="entry name" value="TYR_RECOMBINASE"/>
    <property type="match status" value="1"/>
</dbReference>